<dbReference type="InterPro" id="IPR031475">
    <property type="entry name" value="NBD_C"/>
</dbReference>
<dbReference type="Pfam" id="PF17042">
    <property type="entry name" value="NBD_C"/>
    <property type="match status" value="1"/>
</dbReference>
<dbReference type="InterPro" id="IPR042213">
    <property type="entry name" value="NBD_C_sf"/>
</dbReference>
<dbReference type="SUPFAM" id="SSF142764">
    <property type="entry name" value="YgbK-like"/>
    <property type="match status" value="1"/>
</dbReference>
<keyword evidence="2" id="KW-0808">Transferase</keyword>
<organism evidence="9 10">
    <name type="scientific">Pseudomonas gingeri</name>
    <dbReference type="NCBI Taxonomy" id="117681"/>
    <lineage>
        <taxon>Bacteria</taxon>
        <taxon>Pseudomonadati</taxon>
        <taxon>Pseudomonadota</taxon>
        <taxon>Gammaproteobacteria</taxon>
        <taxon>Pseudomonadales</taxon>
        <taxon>Pseudomonadaceae</taxon>
        <taxon>Pseudomonas</taxon>
    </lineage>
</organism>
<evidence type="ECO:0000256" key="2">
    <source>
        <dbReference type="ARBA" id="ARBA00022679"/>
    </source>
</evidence>
<comment type="caution">
    <text evidence="9">The sequence shown here is derived from an EMBL/GenBank/DDBJ whole genome shotgun (WGS) entry which is preliminary data.</text>
</comment>
<evidence type="ECO:0000256" key="6">
    <source>
        <dbReference type="ARBA" id="ARBA00023277"/>
    </source>
</evidence>
<evidence type="ECO:0000259" key="8">
    <source>
        <dbReference type="Pfam" id="PF17042"/>
    </source>
</evidence>
<name>A0A7Y7Y4T0_9PSED</name>
<dbReference type="AlphaFoldDB" id="A0A7Y7Y4T0"/>
<evidence type="ECO:0000256" key="1">
    <source>
        <dbReference type="ARBA" id="ARBA00005715"/>
    </source>
</evidence>
<feature type="domain" description="Four-carbon acid sugar kinase nucleotide binding" evidence="8">
    <location>
        <begin position="245"/>
        <end position="399"/>
    </location>
</feature>
<keyword evidence="4 9" id="KW-0418">Kinase</keyword>
<evidence type="ECO:0000313" key="9">
    <source>
        <dbReference type="EMBL" id="NWC17882.1"/>
    </source>
</evidence>
<comment type="similarity">
    <text evidence="1">Belongs to the four-carbon acid sugar kinase family.</text>
</comment>
<evidence type="ECO:0000313" key="10">
    <source>
        <dbReference type="Proteomes" id="UP000517547"/>
    </source>
</evidence>
<dbReference type="Proteomes" id="UP000517547">
    <property type="component" value="Unassembled WGS sequence"/>
</dbReference>
<dbReference type="GO" id="GO:0005524">
    <property type="term" value="F:ATP binding"/>
    <property type="evidence" value="ECO:0007669"/>
    <property type="project" value="UniProtKB-KW"/>
</dbReference>
<feature type="domain" description="Four-carbon acid sugar kinase N-terminal" evidence="7">
    <location>
        <begin position="3"/>
        <end position="219"/>
    </location>
</feature>
<dbReference type="InterPro" id="IPR010737">
    <property type="entry name" value="4-carb_acid_sugar_kinase_N"/>
</dbReference>
<proteinExistence type="inferred from homology"/>
<gene>
    <name evidence="9" type="ORF">HX845_29790</name>
</gene>
<dbReference type="Pfam" id="PF07005">
    <property type="entry name" value="SBD_N"/>
    <property type="match status" value="1"/>
</dbReference>
<sequence>MSMLIIADDLSGAADCAIGFVCAGLRTVVALNPAQVTGDAQVIAVDTDSRRLPAGEAAECASAAYQALIRPGQRLYKKIDSTLRGNWAAEVAALQRRAGLAIVAPAFPATGRTLRDGRVLVNGVPLENTDTWQLENAGRPADVDGMLVAAGLSTARVGIERLRGQPVQLVRHLHELRRQGIQALIVDAETSDDLRILADVTLHLEPPFFWVGSGGLAREITHLPELLQASTPAAATLRNGAGPVLVMVGSLSAVSERQCAVLKARSAIAELIVPSAVLRPGPASDAWSTWATRIARHLGGGEDLLLRIGRDEAFDPAEGAHLSNMLAAMVKPGFAQVSGLVATGGETARAMLMAVGIESLELVTEIEAGVAVGRPLAMEHGHRPGIVTKAGAFGSEQALYAAWLHLSADSGSGAPLHALKGSRSVL</sequence>
<evidence type="ECO:0000259" key="7">
    <source>
        <dbReference type="Pfam" id="PF07005"/>
    </source>
</evidence>
<dbReference type="EMBL" id="JACAQE010000010">
    <property type="protein sequence ID" value="NWC17882.1"/>
    <property type="molecule type" value="Genomic_DNA"/>
</dbReference>
<accession>A0A7Y7Y4T0</accession>
<dbReference type="RefSeq" id="WP_017128799.1">
    <property type="nucleotide sequence ID" value="NZ_JACAQE010000010.1"/>
</dbReference>
<reference evidence="9 10" key="1">
    <citation type="submission" date="2020-04" db="EMBL/GenBank/DDBJ databases">
        <title>Molecular characterization of pseudomonads from Agaricus bisporus reveal novel blotch 2 pathogens in Western Europe.</title>
        <authorList>
            <person name="Taparia T."/>
            <person name="Krijger M."/>
            <person name="Haynes E."/>
            <person name="Elpinstone J.G."/>
            <person name="Noble R."/>
            <person name="Van Der Wolf J."/>
        </authorList>
    </citation>
    <scope>NUCLEOTIDE SEQUENCE [LARGE SCALE GENOMIC DNA]</scope>
    <source>
        <strain evidence="9 10">IPO3738</strain>
    </source>
</reference>
<keyword evidence="3" id="KW-0547">Nucleotide-binding</keyword>
<dbReference type="Gene3D" id="3.40.980.20">
    <property type="entry name" value="Four-carbon acid sugar kinase, nucleotide binding domain"/>
    <property type="match status" value="1"/>
</dbReference>
<dbReference type="GO" id="GO:0016301">
    <property type="term" value="F:kinase activity"/>
    <property type="evidence" value="ECO:0007669"/>
    <property type="project" value="UniProtKB-KW"/>
</dbReference>
<evidence type="ECO:0000256" key="3">
    <source>
        <dbReference type="ARBA" id="ARBA00022741"/>
    </source>
</evidence>
<evidence type="ECO:0000256" key="4">
    <source>
        <dbReference type="ARBA" id="ARBA00022777"/>
    </source>
</evidence>
<protein>
    <submittedName>
        <fullName evidence="9">Four-carbon acid sugar kinase family protein</fullName>
    </submittedName>
</protein>
<evidence type="ECO:0000256" key="5">
    <source>
        <dbReference type="ARBA" id="ARBA00022840"/>
    </source>
</evidence>
<dbReference type="InterPro" id="IPR037051">
    <property type="entry name" value="4-carb_acid_sugar_kinase_N_sf"/>
</dbReference>
<keyword evidence="6" id="KW-0119">Carbohydrate metabolism</keyword>
<keyword evidence="5" id="KW-0067">ATP-binding</keyword>
<dbReference type="Gene3D" id="3.40.50.10840">
    <property type="entry name" value="Putative sugar-binding, N-terminal domain"/>
    <property type="match status" value="1"/>
</dbReference>